<dbReference type="AlphaFoldDB" id="A0A953J996"/>
<dbReference type="Pfam" id="PF13174">
    <property type="entry name" value="TPR_6"/>
    <property type="match status" value="1"/>
</dbReference>
<sequence>MRVKGIILFLLLMGFSQVLYIENVEAEDIGLAKEFYSHNLKYRALEMFIEVLNNPKGTSANKAEALYYMGQISFDNGHYSIALNDWQRLVKNYPSSPKAIEIKERLSQLREIFAKVTDASLSSVIAQSYIRNGDFWSKAEAKFMIDSSWLPMVELAIQWYDRTLAEFPGTDAAEMAFARKMFVLLGWEESGRYGSSYGIKNDFSKYMPQLLKTFDEFEAAFPSSSYLQGFRYQIAQAYWNHKDWDNTRNWLNKIVEKGQGHPSFYTETAKARLNKIEY</sequence>
<gene>
    <name evidence="2" type="ORF">K8I29_01610</name>
</gene>
<comment type="caution">
    <text evidence="2">The sequence shown here is derived from an EMBL/GenBank/DDBJ whole genome shotgun (WGS) entry which is preliminary data.</text>
</comment>
<dbReference type="Gene3D" id="1.25.40.10">
    <property type="entry name" value="Tetratricopeptide repeat domain"/>
    <property type="match status" value="2"/>
</dbReference>
<dbReference type="InterPro" id="IPR019734">
    <property type="entry name" value="TPR_rpt"/>
</dbReference>
<evidence type="ECO:0000313" key="3">
    <source>
        <dbReference type="Proteomes" id="UP000705867"/>
    </source>
</evidence>
<dbReference type="EMBL" id="JAIOIV010000015">
    <property type="protein sequence ID" value="MBZ0154895.1"/>
    <property type="molecule type" value="Genomic_DNA"/>
</dbReference>
<evidence type="ECO:0000313" key="2">
    <source>
        <dbReference type="EMBL" id="MBZ0154895.1"/>
    </source>
</evidence>
<dbReference type="PROSITE" id="PS50005">
    <property type="entry name" value="TPR"/>
    <property type="match status" value="1"/>
</dbReference>
<keyword evidence="1" id="KW-0802">TPR repeat</keyword>
<feature type="repeat" description="TPR" evidence="1">
    <location>
        <begin position="63"/>
        <end position="96"/>
    </location>
</feature>
<proteinExistence type="predicted"/>
<evidence type="ECO:0000256" key="1">
    <source>
        <dbReference type="PROSITE-ProRule" id="PRU00339"/>
    </source>
</evidence>
<dbReference type="InterPro" id="IPR011990">
    <property type="entry name" value="TPR-like_helical_dom_sf"/>
</dbReference>
<dbReference type="Proteomes" id="UP000705867">
    <property type="component" value="Unassembled WGS sequence"/>
</dbReference>
<name>A0A953J996_9BACT</name>
<protein>
    <submittedName>
        <fullName evidence="2">Tetratricopeptide repeat protein</fullName>
    </submittedName>
</protein>
<reference evidence="2" key="1">
    <citation type="journal article" date="2021" name="bioRxiv">
        <title>Unraveling nitrogen, sulfur and carbon metabolic pathways and microbial community transcriptional responses to substrate deprivation and toxicity stresses in a bioreactor mimicking anoxic brackish coastal sediment conditions.</title>
        <authorList>
            <person name="Martins P.D."/>
            <person name="Echeveste M.J."/>
            <person name="Arshad A."/>
            <person name="Kurth J."/>
            <person name="Ouboter H."/>
            <person name="Jetten M.S.M."/>
            <person name="Welte C.U."/>
        </authorList>
    </citation>
    <scope>NUCLEOTIDE SEQUENCE</scope>
    <source>
        <strain evidence="2">MAG_39</strain>
    </source>
</reference>
<dbReference type="SUPFAM" id="SSF48452">
    <property type="entry name" value="TPR-like"/>
    <property type="match status" value="2"/>
</dbReference>
<reference evidence="2" key="2">
    <citation type="submission" date="2021-08" db="EMBL/GenBank/DDBJ databases">
        <authorList>
            <person name="Dalcin Martins P."/>
        </authorList>
    </citation>
    <scope>NUCLEOTIDE SEQUENCE</scope>
    <source>
        <strain evidence="2">MAG_39</strain>
    </source>
</reference>
<accession>A0A953J996</accession>
<organism evidence="2 3">
    <name type="scientific">Candidatus Nitrobium versatile</name>
    <dbReference type="NCBI Taxonomy" id="2884831"/>
    <lineage>
        <taxon>Bacteria</taxon>
        <taxon>Pseudomonadati</taxon>
        <taxon>Nitrospirota</taxon>
        <taxon>Nitrospiria</taxon>
        <taxon>Nitrospirales</taxon>
        <taxon>Nitrospiraceae</taxon>
        <taxon>Candidatus Nitrobium</taxon>
    </lineage>
</organism>